<evidence type="ECO:0000259" key="3">
    <source>
        <dbReference type="Pfam" id="PF07883"/>
    </source>
</evidence>
<accession>A0A238YWE9</accession>
<dbReference type="AlphaFoldDB" id="A0A238YWE9"/>
<keyword evidence="1 4" id="KW-0223">Dioxygenase</keyword>
<dbReference type="Gene3D" id="2.60.120.10">
    <property type="entry name" value="Jelly Rolls"/>
    <property type="match status" value="1"/>
</dbReference>
<proteinExistence type="predicted"/>
<dbReference type="InterPro" id="IPR014710">
    <property type="entry name" value="RmlC-like_jellyroll"/>
</dbReference>
<evidence type="ECO:0000256" key="2">
    <source>
        <dbReference type="ARBA" id="ARBA00023002"/>
    </source>
</evidence>
<name>A0A238YWE9_9PSEU</name>
<protein>
    <submittedName>
        <fullName evidence="4">Gentisate 1,2-dioxygenase</fullName>
    </submittedName>
</protein>
<keyword evidence="5" id="KW-1185">Reference proteome</keyword>
<dbReference type="SUPFAM" id="SSF51182">
    <property type="entry name" value="RmlC-like cupins"/>
    <property type="match status" value="1"/>
</dbReference>
<dbReference type="PANTHER" id="PTHR41517:SF1">
    <property type="entry name" value="CUPIN"/>
    <property type="match status" value="1"/>
</dbReference>
<organism evidence="4 5">
    <name type="scientific">Haloechinothrix alba</name>
    <dbReference type="NCBI Taxonomy" id="664784"/>
    <lineage>
        <taxon>Bacteria</taxon>
        <taxon>Bacillati</taxon>
        <taxon>Actinomycetota</taxon>
        <taxon>Actinomycetes</taxon>
        <taxon>Pseudonocardiales</taxon>
        <taxon>Pseudonocardiaceae</taxon>
        <taxon>Haloechinothrix</taxon>
    </lineage>
</organism>
<dbReference type="CDD" id="cd06992">
    <property type="entry name" value="cupin_GDO-like_C"/>
    <property type="match status" value="1"/>
</dbReference>
<dbReference type="InterPro" id="IPR013096">
    <property type="entry name" value="Cupin_2"/>
</dbReference>
<evidence type="ECO:0000256" key="1">
    <source>
        <dbReference type="ARBA" id="ARBA00022964"/>
    </source>
</evidence>
<dbReference type="EMBL" id="FZNW01000017">
    <property type="protein sequence ID" value="SNR75051.1"/>
    <property type="molecule type" value="Genomic_DNA"/>
</dbReference>
<dbReference type="InterPro" id="IPR011051">
    <property type="entry name" value="RmlC_Cupin_sf"/>
</dbReference>
<dbReference type="RefSeq" id="WP_089302545.1">
    <property type="nucleotide sequence ID" value="NZ_FZNW01000017.1"/>
</dbReference>
<dbReference type="CDD" id="cd02216">
    <property type="entry name" value="cupin_GDO-like_N"/>
    <property type="match status" value="1"/>
</dbReference>
<sequence>MTGTETEPELKQLYRDFDRAGLVPLWTEIGNIMPQTPQPAARPHVWHWSDLYPLAERAGELVPVGRGGERRAIALANPGLDGKPFATPNLWAAVQYLGVGEVAPAHRHAQGAFRFIVEGEGVWTVVNGDPVAMRPGDLLLTPSMNWHGHHHVGDAPMVWLDGLDIPLVHQLDASFFEFGEDGVTEKATPERSRSEKLWGHAGLRPIWAEETPNSPLMAYRWSDTDDALEQQLELERDGFATVIGPGHAGIRFTNPTNGSDALTTLRTEMHRLAPGATSATTRTVGSSVWQAFRGSGTAYLDGEAIDLDAGDLVAVPSWCPLRIEAHTRMDLFTFSDAPVYEALSLDRRHVTRNPNDR</sequence>
<dbReference type="FunFam" id="2.60.120.10:FF:000274">
    <property type="entry name" value="Gentisate 1,2-dioxygenase"/>
    <property type="match status" value="1"/>
</dbReference>
<dbReference type="Proteomes" id="UP000198348">
    <property type="component" value="Unassembled WGS sequence"/>
</dbReference>
<feature type="domain" description="Cupin type-2" evidence="3">
    <location>
        <begin position="96"/>
        <end position="161"/>
    </location>
</feature>
<dbReference type="Pfam" id="PF07883">
    <property type="entry name" value="Cupin_2"/>
    <property type="match status" value="1"/>
</dbReference>
<keyword evidence="2" id="KW-0560">Oxidoreductase</keyword>
<evidence type="ECO:0000313" key="4">
    <source>
        <dbReference type="EMBL" id="SNR75051.1"/>
    </source>
</evidence>
<dbReference type="OrthoDB" id="285029at2"/>
<dbReference type="InterPro" id="IPR047183">
    <property type="entry name" value="GDO-like"/>
</dbReference>
<dbReference type="PANTHER" id="PTHR41517">
    <property type="entry name" value="1,2-DIOXYGENASE PROTEIN-RELATED"/>
    <property type="match status" value="1"/>
</dbReference>
<gene>
    <name evidence="4" type="ORF">SAMN06265360_11770</name>
</gene>
<evidence type="ECO:0000313" key="5">
    <source>
        <dbReference type="Proteomes" id="UP000198348"/>
    </source>
</evidence>
<dbReference type="GO" id="GO:0016702">
    <property type="term" value="F:oxidoreductase activity, acting on single donors with incorporation of molecular oxygen, incorporation of two atoms of oxygen"/>
    <property type="evidence" value="ECO:0007669"/>
    <property type="project" value="UniProtKB-ARBA"/>
</dbReference>
<reference evidence="4 5" key="1">
    <citation type="submission" date="2017-06" db="EMBL/GenBank/DDBJ databases">
        <authorList>
            <person name="Kim H.J."/>
            <person name="Triplett B.A."/>
        </authorList>
    </citation>
    <scope>NUCLEOTIDE SEQUENCE [LARGE SCALE GENOMIC DNA]</scope>
    <source>
        <strain evidence="4 5">DSM 45207</strain>
    </source>
</reference>